<proteinExistence type="predicted"/>
<gene>
    <name evidence="2" type="ORF">GLOTRDRAFT_97361</name>
</gene>
<dbReference type="EMBL" id="KB469608">
    <property type="protein sequence ID" value="EPQ49803.1"/>
    <property type="molecule type" value="Genomic_DNA"/>
</dbReference>
<sequence>MGSSDPGNEPILPGTDASGSKKQCKWGCNCGNGRIHLGCMREMCRKHCREKGGCPVKTHALPGAFYPTASSVALQTVPLPASQPLASVSASASRSGLAASGLDITASASRSDGLPPTDSNAVSVPIGVPQSTQDELREQRDPRSMPATDPRPDARYISQLPAIFTEQYRREQEMHEKRRQDETQRLEAEKRVRQKVTVYIWLDVRILYSITLHILLTIFQDEREPEAVVIQDGFHWPTFTLDEPTLCSLKIPIDPQNIGCAQLYENNVRCWYTIRLGHTVDVRQYNQHLFLRATCVGICRSLDRLFDMAMMESKPHLRDSLRLERTSVRRASEVIQTTPSSSKRRLDSSPPLRDEHQVKKRVVSSPLGLGLSLPSPSSSSVSSLAPLSSFGSICVSQSISSTQSSVPASPAAVIKQECVELALVAPTCGTSIDNAIDIDAGSNDPLSPASYEYFKRWPQDFYACDIRDAFGELDALVHTNQAIGPFFTARFKVSFVSSTYYSHRLRWYSASQEIRDKMILAGRTDAGLWTVFMKLTPAHDAEYRAEKKRAIRRAKFDMSPS</sequence>
<feature type="region of interest" description="Disordered" evidence="1">
    <location>
        <begin position="332"/>
        <end position="360"/>
    </location>
</feature>
<dbReference type="OrthoDB" id="2950077at2759"/>
<dbReference type="OMA" id="VSKETAC"/>
<feature type="compositionally biased region" description="Basic and acidic residues" evidence="1">
    <location>
        <begin position="344"/>
        <end position="357"/>
    </location>
</feature>
<evidence type="ECO:0000313" key="3">
    <source>
        <dbReference type="Proteomes" id="UP000030669"/>
    </source>
</evidence>
<keyword evidence="3" id="KW-1185">Reference proteome</keyword>
<feature type="region of interest" description="Disordered" evidence="1">
    <location>
        <begin position="107"/>
        <end position="152"/>
    </location>
</feature>
<dbReference type="KEGG" id="gtr:GLOTRDRAFT_97361"/>
<dbReference type="AlphaFoldDB" id="S7PQQ9"/>
<feature type="region of interest" description="Disordered" evidence="1">
    <location>
        <begin position="1"/>
        <end position="22"/>
    </location>
</feature>
<dbReference type="eggNOG" id="ENOG502SUGM">
    <property type="taxonomic scope" value="Eukaryota"/>
</dbReference>
<dbReference type="GeneID" id="19310003"/>
<evidence type="ECO:0000313" key="2">
    <source>
        <dbReference type="EMBL" id="EPQ49803.1"/>
    </source>
</evidence>
<protein>
    <submittedName>
        <fullName evidence="2">Uncharacterized protein</fullName>
    </submittedName>
</protein>
<feature type="compositionally biased region" description="Basic and acidic residues" evidence="1">
    <location>
        <begin position="134"/>
        <end position="143"/>
    </location>
</feature>
<dbReference type="RefSeq" id="XP_007871741.1">
    <property type="nucleotide sequence ID" value="XM_007873550.1"/>
</dbReference>
<name>S7PQQ9_GLOTA</name>
<accession>S7PQQ9</accession>
<dbReference type="Proteomes" id="UP000030669">
    <property type="component" value="Unassembled WGS sequence"/>
</dbReference>
<organism evidence="2 3">
    <name type="scientific">Gloeophyllum trabeum (strain ATCC 11539 / FP-39264 / Madison 617)</name>
    <name type="common">Brown rot fungus</name>
    <dbReference type="NCBI Taxonomy" id="670483"/>
    <lineage>
        <taxon>Eukaryota</taxon>
        <taxon>Fungi</taxon>
        <taxon>Dikarya</taxon>
        <taxon>Basidiomycota</taxon>
        <taxon>Agaricomycotina</taxon>
        <taxon>Agaricomycetes</taxon>
        <taxon>Gloeophyllales</taxon>
        <taxon>Gloeophyllaceae</taxon>
        <taxon>Gloeophyllum</taxon>
    </lineage>
</organism>
<dbReference type="HOGENOM" id="CLU_029373_0_0_1"/>
<evidence type="ECO:0000256" key="1">
    <source>
        <dbReference type="SAM" id="MobiDB-lite"/>
    </source>
</evidence>
<reference evidence="2 3" key="1">
    <citation type="journal article" date="2012" name="Science">
        <title>The Paleozoic origin of enzymatic lignin decomposition reconstructed from 31 fungal genomes.</title>
        <authorList>
            <person name="Floudas D."/>
            <person name="Binder M."/>
            <person name="Riley R."/>
            <person name="Barry K."/>
            <person name="Blanchette R.A."/>
            <person name="Henrissat B."/>
            <person name="Martinez A.T."/>
            <person name="Otillar R."/>
            <person name="Spatafora J.W."/>
            <person name="Yadav J.S."/>
            <person name="Aerts A."/>
            <person name="Benoit I."/>
            <person name="Boyd A."/>
            <person name="Carlson A."/>
            <person name="Copeland A."/>
            <person name="Coutinho P.M."/>
            <person name="de Vries R.P."/>
            <person name="Ferreira P."/>
            <person name="Findley K."/>
            <person name="Foster B."/>
            <person name="Gaskell J."/>
            <person name="Glotzer D."/>
            <person name="Gorecki P."/>
            <person name="Heitman J."/>
            <person name="Hesse C."/>
            <person name="Hori C."/>
            <person name="Igarashi K."/>
            <person name="Jurgens J.A."/>
            <person name="Kallen N."/>
            <person name="Kersten P."/>
            <person name="Kohler A."/>
            <person name="Kuees U."/>
            <person name="Kumar T.K.A."/>
            <person name="Kuo A."/>
            <person name="LaButti K."/>
            <person name="Larrondo L.F."/>
            <person name="Lindquist E."/>
            <person name="Ling A."/>
            <person name="Lombard V."/>
            <person name="Lucas S."/>
            <person name="Lundell T."/>
            <person name="Martin R."/>
            <person name="McLaughlin D.J."/>
            <person name="Morgenstern I."/>
            <person name="Morin E."/>
            <person name="Murat C."/>
            <person name="Nagy L.G."/>
            <person name="Nolan M."/>
            <person name="Ohm R.A."/>
            <person name="Patyshakuliyeva A."/>
            <person name="Rokas A."/>
            <person name="Ruiz-Duenas F.J."/>
            <person name="Sabat G."/>
            <person name="Salamov A."/>
            <person name="Samejima M."/>
            <person name="Schmutz J."/>
            <person name="Slot J.C."/>
            <person name="St John F."/>
            <person name="Stenlid J."/>
            <person name="Sun H."/>
            <person name="Sun S."/>
            <person name="Syed K."/>
            <person name="Tsang A."/>
            <person name="Wiebenga A."/>
            <person name="Young D."/>
            <person name="Pisabarro A."/>
            <person name="Eastwood D.C."/>
            <person name="Martin F."/>
            <person name="Cullen D."/>
            <person name="Grigoriev I.V."/>
            <person name="Hibbett D.S."/>
        </authorList>
    </citation>
    <scope>NUCLEOTIDE SEQUENCE [LARGE SCALE GENOMIC DNA]</scope>
    <source>
        <strain evidence="2 3">ATCC 11539</strain>
    </source>
</reference>